<sequence length="70" mass="7800">MHILRTWASQTKRIMMRSLVVPWNTARENARLIDCRKQLVAEGIAAIQCGAFHNTTGGLTYFNTTPLGAP</sequence>
<reference evidence="1 2" key="1">
    <citation type="submission" date="2018-06" db="EMBL/GenBank/DDBJ databases">
        <authorList>
            <consortium name="Pathogen Informatics"/>
            <person name="Doyle S."/>
        </authorList>
    </citation>
    <scope>NUCLEOTIDE SEQUENCE [LARGE SCALE GENOMIC DNA]</scope>
    <source>
        <strain evidence="1 2">NCTC13148</strain>
    </source>
</reference>
<name>A0A377C2X1_ECOLX</name>
<proteinExistence type="predicted"/>
<keyword evidence="1" id="KW-0436">Ligase</keyword>
<gene>
    <name evidence="1" type="primary">argG_1</name>
    <name evidence="1" type="ORF">NCTC13148_03268</name>
</gene>
<dbReference type="EC" id="6.3.4.5" evidence="1"/>
<accession>A0A377C2X1</accession>
<protein>
    <submittedName>
        <fullName evidence="1">Argininosuccinate synthetase</fullName>
        <ecNumber evidence="1">6.3.4.5</ecNumber>
    </submittedName>
</protein>
<evidence type="ECO:0000313" key="2">
    <source>
        <dbReference type="Proteomes" id="UP000254255"/>
    </source>
</evidence>
<organism evidence="1 2">
    <name type="scientific">Escherichia coli</name>
    <dbReference type="NCBI Taxonomy" id="562"/>
    <lineage>
        <taxon>Bacteria</taxon>
        <taxon>Pseudomonadati</taxon>
        <taxon>Pseudomonadota</taxon>
        <taxon>Gammaproteobacteria</taxon>
        <taxon>Enterobacterales</taxon>
        <taxon>Enterobacteriaceae</taxon>
        <taxon>Escherichia</taxon>
    </lineage>
</organism>
<dbReference type="Proteomes" id="UP000254255">
    <property type="component" value="Unassembled WGS sequence"/>
</dbReference>
<dbReference type="AlphaFoldDB" id="A0A377C2X1"/>
<dbReference type="EMBL" id="UGET01000004">
    <property type="protein sequence ID" value="STL83217.1"/>
    <property type="molecule type" value="Genomic_DNA"/>
</dbReference>
<evidence type="ECO:0000313" key="1">
    <source>
        <dbReference type="EMBL" id="STL83217.1"/>
    </source>
</evidence>
<dbReference type="InterPro" id="IPR024074">
    <property type="entry name" value="AS_cat/multimer_dom_body"/>
</dbReference>
<dbReference type="Gene3D" id="3.90.1260.10">
    <property type="entry name" value="Argininosuccinate synthetase, chain A, domain 2"/>
    <property type="match status" value="1"/>
</dbReference>
<dbReference type="GO" id="GO:0004055">
    <property type="term" value="F:argininosuccinate synthase activity"/>
    <property type="evidence" value="ECO:0007669"/>
    <property type="project" value="UniProtKB-EC"/>
</dbReference>